<evidence type="ECO:0000313" key="2">
    <source>
        <dbReference type="EMBL" id="TCD55066.1"/>
    </source>
</evidence>
<dbReference type="PANTHER" id="PTHR37314">
    <property type="entry name" value="SLR0142 PROTEIN"/>
    <property type="match status" value="1"/>
</dbReference>
<dbReference type="InterPro" id="IPR010699">
    <property type="entry name" value="DUF1275"/>
</dbReference>
<accession>A0A4R0R1N2</accession>
<name>A0A4R0R1N2_9BIFI</name>
<feature type="transmembrane region" description="Helical" evidence="1">
    <location>
        <begin position="80"/>
        <end position="100"/>
    </location>
</feature>
<keyword evidence="1" id="KW-0812">Transmembrane</keyword>
<feature type="transmembrane region" description="Helical" evidence="1">
    <location>
        <begin position="188"/>
        <end position="210"/>
    </location>
</feature>
<dbReference type="PANTHER" id="PTHR37314:SF4">
    <property type="entry name" value="UPF0700 TRANSMEMBRANE PROTEIN YOAK"/>
    <property type="match status" value="1"/>
</dbReference>
<feature type="transmembrane region" description="Helical" evidence="1">
    <location>
        <begin position="54"/>
        <end position="73"/>
    </location>
</feature>
<keyword evidence="1" id="KW-1133">Transmembrane helix</keyword>
<protein>
    <submittedName>
        <fullName evidence="2">DUF1275 domain-containing protein</fullName>
    </submittedName>
</protein>
<reference evidence="2 3" key="1">
    <citation type="submission" date="2018-12" db="EMBL/GenBank/DDBJ databases">
        <title>Alloscrdovia theropitheci sp. nov: a novel taxon from the feces of the bleeding-herat monkey (Theropithecus geleda).</title>
        <authorList>
            <person name="Modesto M."/>
        </authorList>
    </citation>
    <scope>NUCLEOTIDE SEQUENCE [LARGE SCALE GENOMIC DNA]</scope>
    <source>
        <strain evidence="2 3">GLDI4/2</strain>
    </source>
</reference>
<organism evidence="2 3">
    <name type="scientific">Alloscardovia theropitheci</name>
    <dbReference type="NCBI Taxonomy" id="2496842"/>
    <lineage>
        <taxon>Bacteria</taxon>
        <taxon>Bacillati</taxon>
        <taxon>Actinomycetota</taxon>
        <taxon>Actinomycetes</taxon>
        <taxon>Bifidobacteriales</taxon>
        <taxon>Bifidobacteriaceae</taxon>
        <taxon>Alloscardovia</taxon>
    </lineage>
</organism>
<feature type="transmembrane region" description="Helical" evidence="1">
    <location>
        <begin position="7"/>
        <end position="27"/>
    </location>
</feature>
<gene>
    <name evidence="2" type="ORF">EJ419_00225</name>
</gene>
<comment type="caution">
    <text evidence="2">The sequence shown here is derived from an EMBL/GenBank/DDBJ whole genome shotgun (WGS) entry which is preliminary data.</text>
</comment>
<evidence type="ECO:0000256" key="1">
    <source>
        <dbReference type="SAM" id="Phobius"/>
    </source>
</evidence>
<evidence type="ECO:0000313" key="3">
    <source>
        <dbReference type="Proteomes" id="UP000291289"/>
    </source>
</evidence>
<feature type="transmembrane region" description="Helical" evidence="1">
    <location>
        <begin position="106"/>
        <end position="127"/>
    </location>
</feature>
<keyword evidence="3" id="KW-1185">Reference proteome</keyword>
<dbReference type="Proteomes" id="UP000291289">
    <property type="component" value="Unassembled WGS sequence"/>
</dbReference>
<keyword evidence="1" id="KW-0472">Membrane</keyword>
<sequence>MPQDTRFAAICMGFFGGALDVFCHIRFHALLATQTGNIVLLIADLKPDNLYDTVIKLLSIVFFSVGFVSGIYFKAHARTAYWRTYLILPTVISGAILPLVSHNAFIWVPILGWGTGLLMLTFTGVHIENHAVTYMMTSGNYRKMLGAWYHYSLEGKKDGDTKRQAINYTIVVVSFVIGALSASLCERYIGDFTMSVISVSLLLVVIYYTYIVHRDHLEKTNV</sequence>
<dbReference type="AlphaFoldDB" id="A0A4R0R1N2"/>
<dbReference type="RefSeq" id="WP_131282916.1">
    <property type="nucleotide sequence ID" value="NZ_RXLP01000001.1"/>
</dbReference>
<dbReference type="Pfam" id="PF06912">
    <property type="entry name" value="DUF1275"/>
    <property type="match status" value="1"/>
</dbReference>
<feature type="transmembrane region" description="Helical" evidence="1">
    <location>
        <begin position="165"/>
        <end position="182"/>
    </location>
</feature>
<proteinExistence type="predicted"/>
<dbReference type="OrthoDB" id="2227996at2"/>
<dbReference type="EMBL" id="RXLP01000001">
    <property type="protein sequence ID" value="TCD55066.1"/>
    <property type="molecule type" value="Genomic_DNA"/>
</dbReference>